<dbReference type="EMBL" id="QZCE01000002">
    <property type="protein sequence ID" value="NEZ66170.1"/>
    <property type="molecule type" value="Genomic_DNA"/>
</dbReference>
<comment type="caution">
    <text evidence="1">The sequence shown here is derived from an EMBL/GenBank/DDBJ whole genome shotgun (WGS) entry which is preliminary data.</text>
</comment>
<sequence length="69" mass="7715">MSMLLSEDLIELKYQEIVEYQDVVTNAAMESIAFDVIDTQMACLGTAIMTSLIMGCCAKVFIPSRKHPR</sequence>
<evidence type="ECO:0000313" key="2">
    <source>
        <dbReference type="Proteomes" id="UP000473574"/>
    </source>
</evidence>
<accession>A0A6M0SCF8</accession>
<organism evidence="1 2">
    <name type="scientific">Adonisia turfae CCMR0082</name>
    <dbReference type="NCBI Taxonomy" id="2304604"/>
    <lineage>
        <taxon>Bacteria</taxon>
        <taxon>Bacillati</taxon>
        <taxon>Cyanobacteriota</taxon>
        <taxon>Adonisia</taxon>
        <taxon>Adonisia turfae</taxon>
    </lineage>
</organism>
<protein>
    <submittedName>
        <fullName evidence="1">Uncharacterized protein</fullName>
    </submittedName>
</protein>
<evidence type="ECO:0000313" key="1">
    <source>
        <dbReference type="EMBL" id="NEZ66170.1"/>
    </source>
</evidence>
<dbReference type="Proteomes" id="UP000473574">
    <property type="component" value="Unassembled WGS sequence"/>
</dbReference>
<dbReference type="AlphaFoldDB" id="A0A6M0SCF8"/>
<reference evidence="1 2" key="1">
    <citation type="journal article" date="2020" name="Microb. Ecol.">
        <title>Ecogenomics of the Marine Benthic Filamentous Cyanobacterium Adonisia.</title>
        <authorList>
            <person name="Walter J.M."/>
            <person name="Coutinho F.H."/>
            <person name="Leomil L."/>
            <person name="Hargreaves P.I."/>
            <person name="Campeao M.E."/>
            <person name="Vieira V.V."/>
            <person name="Silva B.S."/>
            <person name="Fistarol G.O."/>
            <person name="Salomon P.S."/>
            <person name="Sawabe T."/>
            <person name="Mino S."/>
            <person name="Hosokawa M."/>
            <person name="Miyashita H."/>
            <person name="Maruyama F."/>
            <person name="van Verk M.C."/>
            <person name="Dutilh B.E."/>
            <person name="Thompson C.C."/>
            <person name="Thompson F.L."/>
        </authorList>
    </citation>
    <scope>NUCLEOTIDE SEQUENCE [LARGE SCALE GENOMIC DNA]</scope>
    <source>
        <strain evidence="1 2">CCMR0082</strain>
    </source>
</reference>
<gene>
    <name evidence="1" type="ORF">D0962_25980</name>
</gene>
<name>A0A6M0SCF8_9CYAN</name>
<proteinExistence type="predicted"/>